<keyword evidence="3" id="KW-1185">Reference proteome</keyword>
<feature type="chain" id="PRO_5039912490" evidence="1">
    <location>
        <begin position="20"/>
        <end position="192"/>
    </location>
</feature>
<evidence type="ECO:0000313" key="3">
    <source>
        <dbReference type="Proteomes" id="UP000693970"/>
    </source>
</evidence>
<dbReference type="Pfam" id="PF07386">
    <property type="entry name" value="DUF1499"/>
    <property type="match status" value="1"/>
</dbReference>
<dbReference type="PANTHER" id="PTHR34801:SF6">
    <property type="entry name" value="SLL1620 PROTEIN"/>
    <property type="match status" value="1"/>
</dbReference>
<name>A0A9K3LNB7_9STRA</name>
<reference evidence="2" key="2">
    <citation type="submission" date="2021-04" db="EMBL/GenBank/DDBJ databases">
        <authorList>
            <person name="Podell S."/>
        </authorList>
    </citation>
    <scope>NUCLEOTIDE SEQUENCE</scope>
    <source>
        <strain evidence="2">Hildebrandi</strain>
    </source>
</reference>
<organism evidence="2 3">
    <name type="scientific">Nitzschia inconspicua</name>
    <dbReference type="NCBI Taxonomy" id="303405"/>
    <lineage>
        <taxon>Eukaryota</taxon>
        <taxon>Sar</taxon>
        <taxon>Stramenopiles</taxon>
        <taxon>Ochrophyta</taxon>
        <taxon>Bacillariophyta</taxon>
        <taxon>Bacillariophyceae</taxon>
        <taxon>Bacillariophycidae</taxon>
        <taxon>Bacillariales</taxon>
        <taxon>Bacillariaceae</taxon>
        <taxon>Nitzschia</taxon>
    </lineage>
</organism>
<proteinExistence type="predicted"/>
<sequence length="192" mass="20186">MKLSFGTAILSLFAATATSYNIQQPQSAVDRRGVLAGGAAAAVALLTNNKPAQALEACPKGSNNCISTTWTPPSGTDATKAASTLKAVIESYPQEGQNKVDMGGWTIVDDSFAPGKVAKIEYKSGIGNFAKFFNGGKPFVDDLKLELGSDGVVSVRSSSRIGDSDLGVNQKRLSYFVSKLRAEGWDAPDPTY</sequence>
<dbReference type="EMBL" id="JAGRRH010000009">
    <property type="protein sequence ID" value="KAG7365040.1"/>
    <property type="molecule type" value="Genomic_DNA"/>
</dbReference>
<protein>
    <submittedName>
        <fullName evidence="2">DUF1499 domain containing protein</fullName>
    </submittedName>
</protein>
<dbReference type="AlphaFoldDB" id="A0A9K3LNB7"/>
<dbReference type="OrthoDB" id="41501at2759"/>
<accession>A0A9K3LNB7</accession>
<keyword evidence="1" id="KW-0732">Signal</keyword>
<feature type="signal peptide" evidence="1">
    <location>
        <begin position="1"/>
        <end position="19"/>
    </location>
</feature>
<dbReference type="PANTHER" id="PTHR34801">
    <property type="entry name" value="EXPRESSED PROTEIN"/>
    <property type="match status" value="1"/>
</dbReference>
<evidence type="ECO:0000313" key="2">
    <source>
        <dbReference type="EMBL" id="KAG7365040.1"/>
    </source>
</evidence>
<reference evidence="2" key="1">
    <citation type="journal article" date="2021" name="Sci. Rep.">
        <title>Diploid genomic architecture of Nitzschia inconspicua, an elite biomass production diatom.</title>
        <authorList>
            <person name="Oliver A."/>
            <person name="Podell S."/>
            <person name="Pinowska A."/>
            <person name="Traller J.C."/>
            <person name="Smith S.R."/>
            <person name="McClure R."/>
            <person name="Beliaev A."/>
            <person name="Bohutskyi P."/>
            <person name="Hill E.A."/>
            <person name="Rabines A."/>
            <person name="Zheng H."/>
            <person name="Allen L.Z."/>
            <person name="Kuo A."/>
            <person name="Grigoriev I.V."/>
            <person name="Allen A.E."/>
            <person name="Hazlebeck D."/>
            <person name="Allen E.E."/>
        </authorList>
    </citation>
    <scope>NUCLEOTIDE SEQUENCE</scope>
    <source>
        <strain evidence="2">Hildebrandi</strain>
    </source>
</reference>
<dbReference type="Proteomes" id="UP000693970">
    <property type="component" value="Unassembled WGS sequence"/>
</dbReference>
<comment type="caution">
    <text evidence="2">The sequence shown here is derived from an EMBL/GenBank/DDBJ whole genome shotgun (WGS) entry which is preliminary data.</text>
</comment>
<gene>
    <name evidence="2" type="ORF">IV203_038243</name>
</gene>
<evidence type="ECO:0000256" key="1">
    <source>
        <dbReference type="SAM" id="SignalP"/>
    </source>
</evidence>
<dbReference type="InterPro" id="IPR010865">
    <property type="entry name" value="DUF1499"/>
</dbReference>